<reference evidence="11" key="1">
    <citation type="submission" date="2011-10" db="EMBL/GenBank/DDBJ databases">
        <authorList>
            <person name="Genoscope - CEA"/>
        </authorList>
    </citation>
    <scope>NUCLEOTIDE SEQUENCE</scope>
</reference>
<dbReference type="Proteomes" id="UP000005222">
    <property type="component" value="Chromosome H"/>
</dbReference>
<evidence type="ECO:0000313" key="11">
    <source>
        <dbReference type="EMBL" id="CCE80576.1"/>
    </source>
</evidence>
<dbReference type="CDD" id="cd02894">
    <property type="entry name" value="GGTase-II"/>
    <property type="match status" value="1"/>
</dbReference>
<dbReference type="Pfam" id="PF00432">
    <property type="entry name" value="Prenyltrans"/>
    <property type="match status" value="1"/>
</dbReference>
<dbReference type="eggNOG" id="KOG0366">
    <property type="taxonomic scope" value="Eukaryota"/>
</dbReference>
<dbReference type="OMA" id="FLECICH"/>
<organism evidence="11 12">
    <name type="scientific">Pichia sorbitophila (strain ATCC MYA-4447 / BCRC 22081 / CBS 7064 / NBRC 10061 / NRRL Y-12695)</name>
    <name type="common">Hybrid yeast</name>
    <dbReference type="NCBI Taxonomy" id="559304"/>
    <lineage>
        <taxon>Eukaryota</taxon>
        <taxon>Fungi</taxon>
        <taxon>Dikarya</taxon>
        <taxon>Ascomycota</taxon>
        <taxon>Saccharomycotina</taxon>
        <taxon>Pichiomycetes</taxon>
        <taxon>Debaryomycetaceae</taxon>
        <taxon>Millerozyma</taxon>
    </lineage>
</organism>
<dbReference type="AlphaFoldDB" id="G8YGM4"/>
<evidence type="ECO:0000256" key="8">
    <source>
        <dbReference type="RuleBase" id="RU365076"/>
    </source>
</evidence>
<dbReference type="GO" id="GO:0005968">
    <property type="term" value="C:Rab-protein geranylgeranyltransferase complex"/>
    <property type="evidence" value="ECO:0007669"/>
    <property type="project" value="UniProtKB-UniRule"/>
</dbReference>
<dbReference type="InterPro" id="IPR001330">
    <property type="entry name" value="Prenyltrans"/>
</dbReference>
<dbReference type="EC" id="2.5.1.60" evidence="8"/>
<dbReference type="GO" id="GO:0004663">
    <property type="term" value="F:Rab geranylgeranyltransferase activity"/>
    <property type="evidence" value="ECO:0007669"/>
    <property type="project" value="UniProtKB-UniRule"/>
</dbReference>
<dbReference type="PANTHER" id="PTHR11774">
    <property type="entry name" value="GERANYLGERANYL TRANSFERASE TYPE BETA SUBUNIT"/>
    <property type="match status" value="1"/>
</dbReference>
<feature type="domain" description="Prenyltransferase alpha-alpha toroid" evidence="9">
    <location>
        <begin position="15"/>
        <end position="321"/>
    </location>
</feature>
<keyword evidence="12" id="KW-1185">Reference proteome</keyword>
<dbReference type="InParanoid" id="G8YGM4"/>
<dbReference type="OrthoDB" id="5428259at2759"/>
<protein>
    <recommendedName>
        <fullName evidence="8">Geranylgeranyl transferase type-2 subunit beta</fullName>
        <ecNumber evidence="8">2.5.1.60</ecNumber>
    </recommendedName>
</protein>
<keyword evidence="2 8" id="KW-0637">Prenyltransferase</keyword>
<reference evidence="12" key="2">
    <citation type="journal article" date="2012" name="G3 (Bethesda)">
        <title>Pichia sorbitophila, an interspecies yeast hybrid reveals early steps of genome resolution following polyploidization.</title>
        <authorList>
            <person name="Leh Louis V."/>
            <person name="Despons L."/>
            <person name="Friedrich A."/>
            <person name="Martin T."/>
            <person name="Durrens P."/>
            <person name="Casaregola S."/>
            <person name="Neuveglise C."/>
            <person name="Fairhead C."/>
            <person name="Marck C."/>
            <person name="Cruz J.A."/>
            <person name="Straub M.L."/>
            <person name="Kugler V."/>
            <person name="Sacerdot C."/>
            <person name="Uzunov Z."/>
            <person name="Thierry A."/>
            <person name="Weiss S."/>
            <person name="Bleykasten C."/>
            <person name="De Montigny J."/>
            <person name="Jacques N."/>
            <person name="Jung P."/>
            <person name="Lemaire M."/>
            <person name="Mallet S."/>
            <person name="Morel G."/>
            <person name="Richard G.F."/>
            <person name="Sarkar A."/>
            <person name="Savel G."/>
            <person name="Schacherer J."/>
            <person name="Seret M.L."/>
            <person name="Talla E."/>
            <person name="Samson G."/>
            <person name="Jubin C."/>
            <person name="Poulain J."/>
            <person name="Vacherie B."/>
            <person name="Barbe V."/>
            <person name="Pelletier E."/>
            <person name="Sherman D.J."/>
            <person name="Westhof E."/>
            <person name="Weissenbach J."/>
            <person name="Baret P.V."/>
            <person name="Wincker P."/>
            <person name="Gaillardin C."/>
            <person name="Dujon B."/>
            <person name="Souciet J.L."/>
        </authorList>
    </citation>
    <scope>NUCLEOTIDE SEQUENCE [LARGE SCALE GENOMIC DNA]</scope>
    <source>
        <strain evidence="12">ATCC MYA-4447 / BCRC 22081 / CBS 7064 / NBRC 10061 / NRRL Y-12695</strain>
    </source>
</reference>
<dbReference type="SUPFAM" id="SSF48239">
    <property type="entry name" value="Terpenoid cyclases/Protein prenyltransferases"/>
    <property type="match status" value="1"/>
</dbReference>
<dbReference type="EMBL" id="FO082053">
    <property type="protein sequence ID" value="CCE79811.1"/>
    <property type="molecule type" value="Genomic_DNA"/>
</dbReference>
<comment type="similarity">
    <text evidence="1 8">Belongs to the protein prenyltransferase subunit beta family.</text>
</comment>
<dbReference type="PANTHER" id="PTHR11774:SF11">
    <property type="entry name" value="GERANYLGERANYL TRANSFERASE TYPE-2 SUBUNIT BETA"/>
    <property type="match status" value="1"/>
</dbReference>
<dbReference type="InterPro" id="IPR026873">
    <property type="entry name" value="Ptb1"/>
</dbReference>
<evidence type="ECO:0000256" key="1">
    <source>
        <dbReference type="ARBA" id="ARBA00010497"/>
    </source>
</evidence>
<evidence type="ECO:0000256" key="4">
    <source>
        <dbReference type="ARBA" id="ARBA00022723"/>
    </source>
</evidence>
<dbReference type="HOGENOM" id="CLU_028946_3_0_1"/>
<keyword evidence="4 8" id="KW-0479">Metal-binding</keyword>
<comment type="catalytic activity">
    <reaction evidence="7 8">
        <text>geranylgeranyl diphosphate + L-cysteinyl-[protein] = S-geranylgeranyl-L-cysteinyl-[protein] + diphosphate</text>
        <dbReference type="Rhea" id="RHEA:21240"/>
        <dbReference type="Rhea" id="RHEA-COMP:10131"/>
        <dbReference type="Rhea" id="RHEA-COMP:11537"/>
        <dbReference type="ChEBI" id="CHEBI:29950"/>
        <dbReference type="ChEBI" id="CHEBI:33019"/>
        <dbReference type="ChEBI" id="CHEBI:57533"/>
        <dbReference type="ChEBI" id="CHEBI:86021"/>
        <dbReference type="EC" id="2.5.1.60"/>
    </reaction>
</comment>
<proteinExistence type="inferred from homology"/>
<dbReference type="EMBL" id="FO082052">
    <property type="protein sequence ID" value="CCE80576.1"/>
    <property type="molecule type" value="Genomic_DNA"/>
</dbReference>
<accession>G8YGM4</accession>
<dbReference type="FunCoup" id="G8YGM4">
    <property type="interactions" value="502"/>
</dbReference>
<comment type="cofactor">
    <cofactor evidence="8">
        <name>Zn(2+)</name>
        <dbReference type="ChEBI" id="CHEBI:29105"/>
    </cofactor>
    <text evidence="8">Binds 1 zinc ion per subunit.</text>
</comment>
<keyword evidence="5" id="KW-0677">Repeat</keyword>
<comment type="function">
    <text evidence="8">Catalyzes the transfer of a geranylgeranyl moiety from geranylgeranyl diphosphate to both cysteines of proteins with the C-terminal sequence -XXCC, -XCXC and -CCXX.</text>
</comment>
<evidence type="ECO:0000256" key="7">
    <source>
        <dbReference type="ARBA" id="ARBA00047658"/>
    </source>
</evidence>
<evidence type="ECO:0000256" key="2">
    <source>
        <dbReference type="ARBA" id="ARBA00022602"/>
    </source>
</evidence>
<evidence type="ECO:0000313" key="12">
    <source>
        <dbReference type="Proteomes" id="UP000005222"/>
    </source>
</evidence>
<gene>
    <name evidence="11" type="primary">Piso0_002902</name>
    <name evidence="10" type="ORF">GNLVRS01_PISO0G00534g</name>
    <name evidence="11" type="ORF">GNLVRS01_PISO0H00535g</name>
</gene>
<evidence type="ECO:0000259" key="9">
    <source>
        <dbReference type="Pfam" id="PF00432"/>
    </source>
</evidence>
<dbReference type="Gene3D" id="1.50.10.20">
    <property type="match status" value="1"/>
</dbReference>
<dbReference type="InterPro" id="IPR008930">
    <property type="entry name" value="Terpenoid_cyclase/PrenylTrfase"/>
</dbReference>
<dbReference type="FunFam" id="1.50.10.20:FF:000028">
    <property type="entry name" value="Geranylgeranyl transferase type-2 subunit beta"/>
    <property type="match status" value="1"/>
</dbReference>
<dbReference type="STRING" id="559304.G8YGM4"/>
<dbReference type="InterPro" id="IPR045089">
    <property type="entry name" value="PGGT1B-like"/>
</dbReference>
<name>G8YGM4_PICSO</name>
<dbReference type="Proteomes" id="UP000005222">
    <property type="component" value="Chromosome G"/>
</dbReference>
<keyword evidence="6 8" id="KW-0862">Zinc</keyword>
<evidence type="ECO:0000313" key="10">
    <source>
        <dbReference type="EMBL" id="CCE79811.1"/>
    </source>
</evidence>
<evidence type="ECO:0000256" key="5">
    <source>
        <dbReference type="ARBA" id="ARBA00022737"/>
    </source>
</evidence>
<dbReference type="GO" id="GO:0046872">
    <property type="term" value="F:metal ion binding"/>
    <property type="evidence" value="ECO:0007669"/>
    <property type="project" value="UniProtKB-KW"/>
</dbReference>
<evidence type="ECO:0000256" key="3">
    <source>
        <dbReference type="ARBA" id="ARBA00022679"/>
    </source>
</evidence>
<sequence>MEEVNKQDTPAQKSLDKMKHVEFVQSLDSKVSRQSYEYWISEHLRMNGLYWGLTALATMDKLDALPSSEVIAFVMSCWNENTGGFGAFPQHDAHILSTLSALQILILYDRLESLGDERKNKVKNFILGLQLPNGAFQGDSFGEVDTRFVYTAIQSLALLGELSKEVIDRATDFILKCTNFDGAFGRAPGAESHAAQVFTSLATLAIANNLHLIDQSKLGSWLSERQVLPSGGLNGRPEKLPDVCYSWWVLSSLALIDKIHWINSEYLESFILSCQDLESGGFSDRSGNQPDVFHTCFAITGLSLIQGKKHGLKAIDPVYCLPSEISANIKKWPVDYS</sequence>
<keyword evidence="3 8" id="KW-0808">Transferase</keyword>
<evidence type="ECO:0000256" key="6">
    <source>
        <dbReference type="ARBA" id="ARBA00022833"/>
    </source>
</evidence>